<dbReference type="PANTHER" id="PTHR21716">
    <property type="entry name" value="TRANSMEMBRANE PROTEIN"/>
    <property type="match status" value="1"/>
</dbReference>
<dbReference type="SMR" id="A0A7I8WM03"/>
<feature type="transmembrane region" description="Helical" evidence="6">
    <location>
        <begin position="644"/>
        <end position="662"/>
    </location>
</feature>
<gene>
    <name evidence="7" type="ORF">BXYJ_LOCUS5708</name>
</gene>
<name>A0A7I8WM03_BURXY</name>
<reference evidence="7" key="1">
    <citation type="submission" date="2020-09" db="EMBL/GenBank/DDBJ databases">
        <authorList>
            <person name="Kikuchi T."/>
        </authorList>
    </citation>
    <scope>NUCLEOTIDE SEQUENCE</scope>
    <source>
        <strain evidence="7">Ka4C1</strain>
    </source>
</reference>
<feature type="transmembrane region" description="Helical" evidence="6">
    <location>
        <begin position="561"/>
        <end position="583"/>
    </location>
</feature>
<evidence type="ECO:0000313" key="8">
    <source>
        <dbReference type="Proteomes" id="UP000659654"/>
    </source>
</evidence>
<feature type="transmembrane region" description="Helical" evidence="6">
    <location>
        <begin position="669"/>
        <end position="691"/>
    </location>
</feature>
<dbReference type="EMBL" id="CAJFCV020000003">
    <property type="protein sequence ID" value="CAG9104836.1"/>
    <property type="molecule type" value="Genomic_DNA"/>
</dbReference>
<feature type="transmembrane region" description="Helical" evidence="6">
    <location>
        <begin position="190"/>
        <end position="208"/>
    </location>
</feature>
<sequence>MSSQGFWNRLTDNSDQLPVKLSFYNTLFLVLLGICICGLYALFQMLHMFLTPILWAVLVGTVLFPLKRGVSSIFGGWLNRLDEQNTPFLIGIALLPLNAFNWAADTVYNTAFSPHGYYYLGAYVSIKILSYGGTFVWILGAVGSSYSLCDEVLAFLNQRTVRMLVTVYAVTYAAWIFVQDYESLHKKKKFARTLSLPIWIVVLAYCADFCGPLRVLVFACSALSLGLISAGLIGRHIGNGGTLDDSLLANENSAETEEIVKEKEEILETEGVQVKPNLEAEEQKKAEESRVDHLISSDTHLRIISALCVLLFAARHDWVVLVIFLLMILGMLKNGAERTGATESVQQTVAGICGRFKDNINKLINIVVAGSLRKFIHILFTSDKYIISSLKSKVELISSIVVMIILAFSLFFFAIFTIFQVHAETVHLAKLATNVVSSNPEWLRTALNYTDKQIADNNIDDYIEEGFLQGRLWLASNIRKLADPKDTKRADELEEQAKLIVDNLYRMWEERQIQNATDALTDRPDIVSQLMSASNLESLKHELTIIIKANIETVLSIAQSLWTVVLLNVSLLSSVFFSIFGLILNFGFELLNFFIEIIVFLTAVYYLLASSTDQWLPLHWISQATPKLQGHDGKLNIAKAIESAISGVFVLSAKMSIFYGLYTYFVHVLFGLNIVFVPSLIAAVFAAVPIVPPYSAALFGLIELYLVRGEGAASFFFAAASIAPLMFADTAFYREVKSSHPYVTGLAVIGGISWIGLEGAVIGPIILCCFLILIEVFVEYAKEK</sequence>
<feature type="transmembrane region" description="Helical" evidence="6">
    <location>
        <begin position="590"/>
        <end position="608"/>
    </location>
</feature>
<dbReference type="AlphaFoldDB" id="A0A7I8WM03"/>
<feature type="transmembrane region" description="Helical" evidence="6">
    <location>
        <begin position="21"/>
        <end position="43"/>
    </location>
</feature>
<evidence type="ECO:0000256" key="5">
    <source>
        <dbReference type="ARBA" id="ARBA00023136"/>
    </source>
</evidence>
<keyword evidence="8" id="KW-1185">Reference proteome</keyword>
<keyword evidence="4 6" id="KW-1133">Transmembrane helix</keyword>
<feature type="transmembrane region" description="Helical" evidence="6">
    <location>
        <begin position="762"/>
        <end position="781"/>
    </location>
</feature>
<evidence type="ECO:0000256" key="2">
    <source>
        <dbReference type="ARBA" id="ARBA00009773"/>
    </source>
</evidence>
<feature type="transmembrane region" description="Helical" evidence="6">
    <location>
        <begin position="711"/>
        <end position="728"/>
    </location>
</feature>
<accession>A0A7I8WM03</accession>
<feature type="transmembrane region" description="Helical" evidence="6">
    <location>
        <begin position="396"/>
        <end position="419"/>
    </location>
</feature>
<dbReference type="EMBL" id="CAJFDI010000003">
    <property type="protein sequence ID" value="CAD5219497.1"/>
    <property type="molecule type" value="Genomic_DNA"/>
</dbReference>
<dbReference type="OrthoDB" id="5970161at2759"/>
<feature type="transmembrane region" description="Helical" evidence="6">
    <location>
        <begin position="215"/>
        <end position="237"/>
    </location>
</feature>
<proteinExistence type="inferred from homology"/>
<feature type="transmembrane region" description="Helical" evidence="6">
    <location>
        <begin position="740"/>
        <end position="756"/>
    </location>
</feature>
<dbReference type="Proteomes" id="UP000582659">
    <property type="component" value="Unassembled WGS sequence"/>
</dbReference>
<protein>
    <submittedName>
        <fullName evidence="7">(pine wood nematode) hypothetical protein</fullName>
    </submittedName>
</protein>
<evidence type="ECO:0000256" key="4">
    <source>
        <dbReference type="ARBA" id="ARBA00022989"/>
    </source>
</evidence>
<evidence type="ECO:0000313" key="7">
    <source>
        <dbReference type="EMBL" id="CAD5219497.1"/>
    </source>
</evidence>
<keyword evidence="5 6" id="KW-0472">Membrane</keyword>
<evidence type="ECO:0000256" key="6">
    <source>
        <dbReference type="SAM" id="Phobius"/>
    </source>
</evidence>
<comment type="caution">
    <text evidence="7">The sequence shown here is derived from an EMBL/GenBank/DDBJ whole genome shotgun (WGS) entry which is preliminary data.</text>
</comment>
<dbReference type="InterPro" id="IPR002549">
    <property type="entry name" value="AI-2E-like"/>
</dbReference>
<dbReference type="PANTHER" id="PTHR21716:SF4">
    <property type="entry name" value="TRANSMEMBRANE PROTEIN 245"/>
    <property type="match status" value="1"/>
</dbReference>
<feature type="transmembrane region" description="Helical" evidence="6">
    <location>
        <begin position="116"/>
        <end position="139"/>
    </location>
</feature>
<keyword evidence="3 6" id="KW-0812">Transmembrane</keyword>
<feature type="transmembrane region" description="Helical" evidence="6">
    <location>
        <begin position="303"/>
        <end position="329"/>
    </location>
</feature>
<evidence type="ECO:0000256" key="3">
    <source>
        <dbReference type="ARBA" id="ARBA00022692"/>
    </source>
</evidence>
<comment type="similarity">
    <text evidence="2">Belongs to the autoinducer-2 exporter (AI-2E) (TC 2.A.86) family.</text>
</comment>
<dbReference type="Proteomes" id="UP000659654">
    <property type="component" value="Unassembled WGS sequence"/>
</dbReference>
<evidence type="ECO:0000256" key="1">
    <source>
        <dbReference type="ARBA" id="ARBA00004141"/>
    </source>
</evidence>
<feature type="transmembrane region" description="Helical" evidence="6">
    <location>
        <begin position="160"/>
        <end position="178"/>
    </location>
</feature>
<dbReference type="GO" id="GO:0016020">
    <property type="term" value="C:membrane"/>
    <property type="evidence" value="ECO:0007669"/>
    <property type="project" value="UniProtKB-SubCell"/>
</dbReference>
<feature type="transmembrane region" description="Helical" evidence="6">
    <location>
        <begin position="49"/>
        <end position="66"/>
    </location>
</feature>
<comment type="subcellular location">
    <subcellularLocation>
        <location evidence="1">Membrane</location>
        <topology evidence="1">Multi-pass membrane protein</topology>
    </subcellularLocation>
</comment>
<organism evidence="7 8">
    <name type="scientific">Bursaphelenchus xylophilus</name>
    <name type="common">Pinewood nematode worm</name>
    <name type="synonym">Aphelenchoides xylophilus</name>
    <dbReference type="NCBI Taxonomy" id="6326"/>
    <lineage>
        <taxon>Eukaryota</taxon>
        <taxon>Metazoa</taxon>
        <taxon>Ecdysozoa</taxon>
        <taxon>Nematoda</taxon>
        <taxon>Chromadorea</taxon>
        <taxon>Rhabditida</taxon>
        <taxon>Tylenchina</taxon>
        <taxon>Tylenchomorpha</taxon>
        <taxon>Aphelenchoidea</taxon>
        <taxon>Aphelenchoididae</taxon>
        <taxon>Bursaphelenchus</taxon>
    </lineage>
</organism>
<feature type="transmembrane region" description="Helical" evidence="6">
    <location>
        <begin position="87"/>
        <end position="104"/>
    </location>
</feature>